<dbReference type="InterPro" id="IPR011032">
    <property type="entry name" value="GroES-like_sf"/>
</dbReference>
<dbReference type="KEGG" id="ppsc:EHS13_04565"/>
<keyword evidence="1" id="KW-0560">Oxidoreductase</keyword>
<protein>
    <recommendedName>
        <fullName evidence="2">Alcohol dehydrogenase-like N-terminal domain-containing protein</fullName>
    </recommendedName>
</protein>
<dbReference type="PANTHER" id="PTHR43189:SF1">
    <property type="entry name" value="ZINC-TYPE ALCOHOL DEHYDROGENASE-LIKE PROTEIN C1198.01"/>
    <property type="match status" value="1"/>
</dbReference>
<dbReference type="RefSeq" id="WP_155699228.1">
    <property type="nucleotide sequence ID" value="NZ_CP034235.1"/>
</dbReference>
<organism evidence="3 4">
    <name type="scientific">Paenibacillus psychroresistens</name>
    <dbReference type="NCBI Taxonomy" id="1778678"/>
    <lineage>
        <taxon>Bacteria</taxon>
        <taxon>Bacillati</taxon>
        <taxon>Bacillota</taxon>
        <taxon>Bacilli</taxon>
        <taxon>Bacillales</taxon>
        <taxon>Paenibacillaceae</taxon>
        <taxon>Paenibacillus</taxon>
    </lineage>
</organism>
<dbReference type="GO" id="GO:0016491">
    <property type="term" value="F:oxidoreductase activity"/>
    <property type="evidence" value="ECO:0007669"/>
    <property type="project" value="UniProtKB-KW"/>
</dbReference>
<accession>A0A6B8RDE7</accession>
<evidence type="ECO:0000259" key="2">
    <source>
        <dbReference type="Pfam" id="PF08240"/>
    </source>
</evidence>
<dbReference type="Gene3D" id="3.90.180.10">
    <property type="entry name" value="Medium-chain alcohol dehydrogenases, catalytic domain"/>
    <property type="match status" value="2"/>
</dbReference>
<keyword evidence="4" id="KW-1185">Reference proteome</keyword>
<evidence type="ECO:0000313" key="3">
    <source>
        <dbReference type="EMBL" id="QGQ94229.1"/>
    </source>
</evidence>
<dbReference type="AlphaFoldDB" id="A0A6B8RDE7"/>
<evidence type="ECO:0000256" key="1">
    <source>
        <dbReference type="ARBA" id="ARBA00023002"/>
    </source>
</evidence>
<evidence type="ECO:0000313" key="4">
    <source>
        <dbReference type="Proteomes" id="UP000426246"/>
    </source>
</evidence>
<dbReference type="InterPro" id="IPR036291">
    <property type="entry name" value="NAD(P)-bd_dom_sf"/>
</dbReference>
<dbReference type="PANTHER" id="PTHR43189">
    <property type="entry name" value="ZINC-TYPE ALCOHOL DEHYDROGENASE-LIKE PROTEIN C1198.01-RELATED"/>
    <property type="match status" value="1"/>
</dbReference>
<reference evidence="4" key="1">
    <citation type="submission" date="2018-11" db="EMBL/GenBank/DDBJ databases">
        <title>Complete genome sequence of Paenibacillus sp. ML311-T8.</title>
        <authorList>
            <person name="Nam Y.-D."/>
            <person name="Kang J."/>
            <person name="Chung W.-H."/>
            <person name="Park Y.S."/>
        </authorList>
    </citation>
    <scope>NUCLEOTIDE SEQUENCE [LARGE SCALE GENOMIC DNA]</scope>
    <source>
        <strain evidence="4">ML311-T8</strain>
    </source>
</reference>
<feature type="domain" description="Alcohol dehydrogenase-like N-terminal" evidence="2">
    <location>
        <begin position="28"/>
        <end position="126"/>
    </location>
</feature>
<dbReference type="OrthoDB" id="9806940at2"/>
<dbReference type="EMBL" id="CP034235">
    <property type="protein sequence ID" value="QGQ94229.1"/>
    <property type="molecule type" value="Genomic_DNA"/>
</dbReference>
<name>A0A6B8RDE7_9BACL</name>
<dbReference type="InterPro" id="IPR013154">
    <property type="entry name" value="ADH-like_N"/>
</dbReference>
<dbReference type="SUPFAM" id="SSF51735">
    <property type="entry name" value="NAD(P)-binding Rossmann-fold domains"/>
    <property type="match status" value="1"/>
</dbReference>
<dbReference type="SUPFAM" id="SSF50129">
    <property type="entry name" value="GroES-like"/>
    <property type="match status" value="1"/>
</dbReference>
<gene>
    <name evidence="3" type="ORF">EHS13_04565</name>
</gene>
<dbReference type="Pfam" id="PF08240">
    <property type="entry name" value="ADH_N"/>
    <property type="match status" value="1"/>
</dbReference>
<proteinExistence type="predicted"/>
<dbReference type="Proteomes" id="UP000426246">
    <property type="component" value="Chromosome"/>
</dbReference>
<sequence length="328" mass="35559">MIGKGVVFKERLKVAYQDVSIPEPQVDDVVISVEYSWISNGTESSYLRGERSNGETAFKNGDPIPFPQINGYQKVGKITSIGANVTGFNVGERVFAAMSKVEGMFVPYGGHISPAVTPLSQVWKIPSAADPLAYSGLVLTQVGYNCGMCPPVKAGDYAVVIGDGMVGQWAAQTLLHRGAQVFVLGRHQDRLDLLPAAITAINTKQTSRDEALKAVNGKVAIIVDSVGSMESVLKLFPLAKVDSHLVSAGFYEADGRIDIQLLRTKRMTLYCPSGWTQAAMDETIVGITEGWLQTIPLITHHFPVEQAVEAWDLILDPSKNKLGVVLDW</sequence>
<dbReference type="Gene3D" id="3.40.50.720">
    <property type="entry name" value="NAD(P)-binding Rossmann-like Domain"/>
    <property type="match status" value="1"/>
</dbReference>